<dbReference type="InterPro" id="IPR037925">
    <property type="entry name" value="FlgE/F/G-like"/>
</dbReference>
<evidence type="ECO:0000313" key="8">
    <source>
        <dbReference type="Proteomes" id="UP001549313"/>
    </source>
</evidence>
<evidence type="ECO:0000256" key="3">
    <source>
        <dbReference type="ARBA" id="ARBA00023143"/>
    </source>
</evidence>
<keyword evidence="7" id="KW-0969">Cilium</keyword>
<organism evidence="7 8">
    <name type="scientific">Brevundimonas faecalis</name>
    <dbReference type="NCBI Taxonomy" id="947378"/>
    <lineage>
        <taxon>Bacteria</taxon>
        <taxon>Pseudomonadati</taxon>
        <taxon>Pseudomonadota</taxon>
        <taxon>Alphaproteobacteria</taxon>
        <taxon>Caulobacterales</taxon>
        <taxon>Caulobacteraceae</taxon>
        <taxon>Brevundimonas</taxon>
    </lineage>
</organism>
<accession>A0ABV2R7J8</accession>
<dbReference type="RefSeq" id="WP_354087501.1">
    <property type="nucleotide sequence ID" value="NZ_JBEPTF010000001.1"/>
</dbReference>
<feature type="domain" description="Flagellar basal-body/hook protein C-terminal" evidence="6">
    <location>
        <begin position="347"/>
        <end position="387"/>
    </location>
</feature>
<dbReference type="EMBL" id="JBEPTF010000001">
    <property type="protein sequence ID" value="MET4682554.1"/>
    <property type="molecule type" value="Genomic_DNA"/>
</dbReference>
<feature type="domain" description="Flagellar basal body rod protein N-terminal" evidence="5">
    <location>
        <begin position="6"/>
        <end position="35"/>
    </location>
</feature>
<dbReference type="NCBIfam" id="TIGR03506">
    <property type="entry name" value="FlgEFG_subfam"/>
    <property type="match status" value="1"/>
</dbReference>
<comment type="function">
    <text evidence="4">A flexible structure which links the flagellar filament to the drive apparatus in the basal body.</text>
</comment>
<proteinExistence type="inferred from homology"/>
<comment type="similarity">
    <text evidence="2 4">Belongs to the flagella basal body rod proteins family.</text>
</comment>
<reference evidence="7 8" key="1">
    <citation type="submission" date="2024-06" db="EMBL/GenBank/DDBJ databases">
        <title>Sorghum-associated microbial communities from plants grown in Nebraska, USA.</title>
        <authorList>
            <person name="Schachtman D."/>
        </authorList>
    </citation>
    <scope>NUCLEOTIDE SEQUENCE [LARGE SCALE GENOMIC DNA]</scope>
    <source>
        <strain evidence="7 8">2814</strain>
    </source>
</reference>
<evidence type="ECO:0000313" key="7">
    <source>
        <dbReference type="EMBL" id="MET4682554.1"/>
    </source>
</evidence>
<dbReference type="Proteomes" id="UP001549313">
    <property type="component" value="Unassembled WGS sequence"/>
</dbReference>
<keyword evidence="7" id="KW-0282">Flagellum</keyword>
<dbReference type="SUPFAM" id="SSF117143">
    <property type="entry name" value="Flagellar hook protein flgE"/>
    <property type="match status" value="1"/>
</dbReference>
<dbReference type="PANTHER" id="PTHR30435:SF1">
    <property type="entry name" value="FLAGELLAR HOOK PROTEIN FLGE"/>
    <property type="match status" value="1"/>
</dbReference>
<dbReference type="InterPro" id="IPR010930">
    <property type="entry name" value="Flg_bb/hook_C_dom"/>
</dbReference>
<protein>
    <recommendedName>
        <fullName evidence="4">Flagellar hook protein FlgE</fullName>
    </recommendedName>
</protein>
<dbReference type="PANTHER" id="PTHR30435">
    <property type="entry name" value="FLAGELLAR PROTEIN"/>
    <property type="match status" value="1"/>
</dbReference>
<evidence type="ECO:0000256" key="2">
    <source>
        <dbReference type="ARBA" id="ARBA00009677"/>
    </source>
</evidence>
<dbReference type="InterPro" id="IPR020013">
    <property type="entry name" value="Flagellar_FlgE/F/G"/>
</dbReference>
<dbReference type="InterPro" id="IPR001444">
    <property type="entry name" value="Flag_bb_rod_N"/>
</dbReference>
<evidence type="ECO:0000256" key="4">
    <source>
        <dbReference type="RuleBase" id="RU362116"/>
    </source>
</evidence>
<name>A0ABV2R7J8_9CAUL</name>
<evidence type="ECO:0000259" key="5">
    <source>
        <dbReference type="Pfam" id="PF00460"/>
    </source>
</evidence>
<keyword evidence="7" id="KW-0966">Cell projection</keyword>
<gene>
    <name evidence="7" type="ORF">ABIE19_000463</name>
</gene>
<comment type="caution">
    <text evidence="7">The sequence shown here is derived from an EMBL/GenBank/DDBJ whole genome shotgun (WGS) entry which is preliminary data.</text>
</comment>
<dbReference type="Gene3D" id="2.60.98.20">
    <property type="entry name" value="Flagellar hook protein FlgE"/>
    <property type="match status" value="1"/>
</dbReference>
<keyword evidence="8" id="KW-1185">Reference proteome</keyword>
<comment type="subcellular location">
    <subcellularLocation>
        <location evidence="1 4">Bacterial flagellum basal body</location>
    </subcellularLocation>
</comment>
<dbReference type="InterPro" id="IPR037058">
    <property type="entry name" value="Falgellar_hook_FlgE_sf"/>
</dbReference>
<dbReference type="Pfam" id="PF06429">
    <property type="entry name" value="Flg_bbr_C"/>
    <property type="match status" value="1"/>
</dbReference>
<evidence type="ECO:0000256" key="1">
    <source>
        <dbReference type="ARBA" id="ARBA00004117"/>
    </source>
</evidence>
<keyword evidence="3 4" id="KW-0975">Bacterial flagellum</keyword>
<evidence type="ECO:0000259" key="6">
    <source>
        <dbReference type="Pfam" id="PF06429"/>
    </source>
</evidence>
<sequence>MLGAVYIGLSGMNAYSRGLQTISNNVANLTSPGFKASSVNFRDVFTTGGLGSAFSGSTRSTGGGVAFAGAGVDFKQGDLRQSNGDLDLGIQGAGFLILKDGDKTVYARTGQFAVGDKGDLVLQETAWKLTVLNAAREPEVLNLDGRRTAPPKATTKVSFSDNLSSTATEATVSDIAVYDSRGGKQVWKVRLQPVGSTSPNEWNVTVTDQTGRTVNTSKLRFIGSTVDPSSAKITVTDTPAGADPLSVVLDFSQGVTSFSSGTTSTLRAASTDGSGVGALTRVSVNADGQVELAYSNGHKETAGAVALADFRDPQQLERIGNGLFENKGPAARILASGTDGMGKIVGQRLEASNVDLAQQFGELILIQRGFQASSQVVSVSNDMIQQLFGIRGQG</sequence>
<dbReference type="Pfam" id="PF00460">
    <property type="entry name" value="Flg_bb_rod"/>
    <property type="match status" value="1"/>
</dbReference>